<protein>
    <submittedName>
        <fullName evidence="1">Putative esterase of the alpha/beta hydrolase fold protein</fullName>
    </submittedName>
</protein>
<proteinExistence type="predicted"/>
<dbReference type="InterPro" id="IPR029058">
    <property type="entry name" value="AB_hydrolase_fold"/>
</dbReference>
<dbReference type="GO" id="GO:0016787">
    <property type="term" value="F:hydrolase activity"/>
    <property type="evidence" value="ECO:0007669"/>
    <property type="project" value="UniProtKB-KW"/>
</dbReference>
<organism evidence="1 2">
    <name type="scientific">Solitalea canadensis (strain ATCC 29591 / DSM 3403 / JCM 21819 / LMG 8368 / NBRC 15130 / NCIMB 12057 / USAM 9D)</name>
    <name type="common">Flexibacter canadensis</name>
    <dbReference type="NCBI Taxonomy" id="929556"/>
    <lineage>
        <taxon>Bacteria</taxon>
        <taxon>Pseudomonadati</taxon>
        <taxon>Bacteroidota</taxon>
        <taxon>Sphingobacteriia</taxon>
        <taxon>Sphingobacteriales</taxon>
        <taxon>Sphingobacteriaceae</taxon>
        <taxon>Solitalea</taxon>
    </lineage>
</organism>
<keyword evidence="1" id="KW-0378">Hydrolase</keyword>
<evidence type="ECO:0000313" key="1">
    <source>
        <dbReference type="EMBL" id="AFD08226.1"/>
    </source>
</evidence>
<dbReference type="Proteomes" id="UP000007590">
    <property type="component" value="Chromosome"/>
</dbReference>
<dbReference type="KEGG" id="scn:Solca_3215"/>
<dbReference type="AlphaFoldDB" id="H8KWP7"/>
<sequence length="182" mass="20324">MGKVEFNSAVVIIPGLGNSGEQHWQTRWEKKYGFNRIEQVNWDEPDKQSWVNALEKQLSNIVDKPIILVAHSLACITTALWASEFSKKIKAALLVAPADTEANAIPKEITDFAPIPLNKLPFKSIVVASTNDQYISLERANFLAESWGSEFINIGATGHINSDSNLGDWELGLELLKELDRY</sequence>
<dbReference type="InterPro" id="IPR010662">
    <property type="entry name" value="RBBP9/YdeN"/>
</dbReference>
<evidence type="ECO:0000313" key="2">
    <source>
        <dbReference type="Proteomes" id="UP000007590"/>
    </source>
</evidence>
<dbReference type="HOGENOM" id="CLU_088863_2_2_10"/>
<keyword evidence="2" id="KW-1185">Reference proteome</keyword>
<reference evidence="1" key="1">
    <citation type="submission" date="2012-02" db="EMBL/GenBank/DDBJ databases">
        <title>The complete genome of Solitalea canadensis DSM 3403.</title>
        <authorList>
            <consortium name="US DOE Joint Genome Institute (JGI-PGF)"/>
            <person name="Lucas S."/>
            <person name="Copeland A."/>
            <person name="Lapidus A."/>
            <person name="Glavina del Rio T."/>
            <person name="Dalin E."/>
            <person name="Tice H."/>
            <person name="Bruce D."/>
            <person name="Goodwin L."/>
            <person name="Pitluck S."/>
            <person name="Peters L."/>
            <person name="Ovchinnikova G."/>
            <person name="Lu M."/>
            <person name="Kyrpides N."/>
            <person name="Mavromatis K."/>
            <person name="Ivanova N."/>
            <person name="Brettin T."/>
            <person name="Detter J.C."/>
            <person name="Han C."/>
            <person name="Larimer F."/>
            <person name="Land M."/>
            <person name="Hauser L."/>
            <person name="Markowitz V."/>
            <person name="Cheng J.-F."/>
            <person name="Hugenholtz P."/>
            <person name="Woyke T."/>
            <person name="Wu D."/>
            <person name="Spring S."/>
            <person name="Schroeder M."/>
            <person name="Kopitz M."/>
            <person name="Brambilla E."/>
            <person name="Klenk H.-P."/>
            <person name="Eisen J.A."/>
        </authorList>
    </citation>
    <scope>NUCLEOTIDE SEQUENCE</scope>
    <source>
        <strain evidence="1">DSM 3403</strain>
    </source>
</reference>
<dbReference type="Pfam" id="PF06821">
    <property type="entry name" value="Ser_hydrolase"/>
    <property type="match status" value="1"/>
</dbReference>
<dbReference type="SUPFAM" id="SSF53474">
    <property type="entry name" value="alpha/beta-Hydrolases"/>
    <property type="match status" value="1"/>
</dbReference>
<accession>H8KWP7</accession>
<gene>
    <name evidence="1" type="ordered locus">Solca_3215</name>
</gene>
<dbReference type="Gene3D" id="3.40.50.1820">
    <property type="entry name" value="alpha/beta hydrolase"/>
    <property type="match status" value="1"/>
</dbReference>
<dbReference type="eggNOG" id="COG3545">
    <property type="taxonomic scope" value="Bacteria"/>
</dbReference>
<dbReference type="OrthoDB" id="9804993at2"/>
<name>H8KWP7_SOLCM</name>
<dbReference type="EMBL" id="CP003349">
    <property type="protein sequence ID" value="AFD08226.1"/>
    <property type="molecule type" value="Genomic_DNA"/>
</dbReference>
<dbReference type="RefSeq" id="WP_014681450.1">
    <property type="nucleotide sequence ID" value="NC_017770.1"/>
</dbReference>